<name>A0ABS7FTL0_9ACTN</name>
<dbReference type="SUPFAM" id="SSF50993">
    <property type="entry name" value="Peptidase/esterase 'gauge' domain"/>
    <property type="match status" value="1"/>
</dbReference>
<protein>
    <recommendedName>
        <fullName evidence="3">prolyl oligopeptidase</fullName>
        <ecNumber evidence="3">3.4.21.26</ecNumber>
    </recommendedName>
</protein>
<keyword evidence="11" id="KW-1185">Reference proteome</keyword>
<evidence type="ECO:0000256" key="4">
    <source>
        <dbReference type="ARBA" id="ARBA00022670"/>
    </source>
</evidence>
<evidence type="ECO:0000256" key="6">
    <source>
        <dbReference type="ARBA" id="ARBA00022825"/>
    </source>
</evidence>
<evidence type="ECO:0000313" key="11">
    <source>
        <dbReference type="Proteomes" id="UP000774570"/>
    </source>
</evidence>
<evidence type="ECO:0000313" key="10">
    <source>
        <dbReference type="EMBL" id="MBW8483712.1"/>
    </source>
</evidence>
<keyword evidence="5" id="KW-0378">Hydrolase</keyword>
<proteinExistence type="inferred from homology"/>
<keyword evidence="4" id="KW-0645">Protease</keyword>
<evidence type="ECO:0000259" key="8">
    <source>
        <dbReference type="Pfam" id="PF00326"/>
    </source>
</evidence>
<dbReference type="InterPro" id="IPR051167">
    <property type="entry name" value="Prolyl_oligopep/macrocyclase"/>
</dbReference>
<dbReference type="SUPFAM" id="SSF53474">
    <property type="entry name" value="alpha/beta-Hydrolases"/>
    <property type="match status" value="1"/>
</dbReference>
<feature type="region of interest" description="Disordered" evidence="7">
    <location>
        <begin position="345"/>
        <end position="367"/>
    </location>
</feature>
<dbReference type="Proteomes" id="UP000774570">
    <property type="component" value="Unassembled WGS sequence"/>
</dbReference>
<dbReference type="PANTHER" id="PTHR42881">
    <property type="entry name" value="PROLYL ENDOPEPTIDASE"/>
    <property type="match status" value="1"/>
</dbReference>
<dbReference type="InterPro" id="IPR001375">
    <property type="entry name" value="Peptidase_S9_cat"/>
</dbReference>
<keyword evidence="6" id="KW-0720">Serine protease</keyword>
<dbReference type="Pfam" id="PF02897">
    <property type="entry name" value="Peptidase_S9_N"/>
    <property type="match status" value="1"/>
</dbReference>
<feature type="domain" description="Peptidase S9A N-terminal" evidence="9">
    <location>
        <begin position="4"/>
        <end position="402"/>
    </location>
</feature>
<evidence type="ECO:0000256" key="1">
    <source>
        <dbReference type="ARBA" id="ARBA00001070"/>
    </source>
</evidence>
<dbReference type="Gene3D" id="3.40.50.1820">
    <property type="entry name" value="alpha/beta hydrolase"/>
    <property type="match status" value="1"/>
</dbReference>
<dbReference type="InterPro" id="IPR002471">
    <property type="entry name" value="Pept_S9_AS"/>
</dbReference>
<feature type="domain" description="Peptidase S9 prolyl oligopeptidase catalytic" evidence="8">
    <location>
        <begin position="464"/>
        <end position="666"/>
    </location>
</feature>
<dbReference type="Gene3D" id="2.130.10.120">
    <property type="entry name" value="Prolyl oligopeptidase, N-terminal domain"/>
    <property type="match status" value="1"/>
</dbReference>
<gene>
    <name evidence="10" type="ORF">K1Y72_15095</name>
</gene>
<dbReference type="PROSITE" id="PS00708">
    <property type="entry name" value="PRO_ENDOPEP_SER"/>
    <property type="match status" value="1"/>
</dbReference>
<dbReference type="PANTHER" id="PTHR42881:SF2">
    <property type="entry name" value="PROLYL ENDOPEPTIDASE"/>
    <property type="match status" value="1"/>
</dbReference>
<comment type="caution">
    <text evidence="10">The sequence shown here is derived from an EMBL/GenBank/DDBJ whole genome shotgun (WGS) entry which is preliminary data.</text>
</comment>
<dbReference type="EMBL" id="JAIBOA010000008">
    <property type="protein sequence ID" value="MBW8483712.1"/>
    <property type="molecule type" value="Genomic_DNA"/>
</dbReference>
<sequence>MRYPPAPRGDDADVLHGRRVPDPYRWLEDPASPATGAWLAAQDALWRAQRLPARERFRERCAELAVTGTVGTPVWRGGRCFFLHREAGRRHPELRVVREDGTERAVLDPSWLDAEGAVTLDAWQPCPDGRLLAYQLSSGGTELADLYVLEVATGRVVDGPIDRCRYSPVAWLPGGGAFYYVRGNGPGDPGRRVLLHRVGDDPADDAMVFDGGTAAYGLGLDTDGRWLLVAAADGLAPRNDLWIADLAGGDPGAPAFRAVQEGRAARSVGAVARDGRLYLVTDDGAPHGRICVADPAEPGAWRELVPEDPGAVLANFALLDRPGGGHVLLVARLRDAAGELALHDPETGERAGEVPLPGAGTVGALSGRPEGGTEVWFSYTDTVTPESVWRHDLATGATVPWRAAPGTVPDVRTHRLVGTSADGTPVPMTLIGRPSDGGPRPTLLYGYGGFGAALGPRYAADALAWVEAGGVVAVARLRGDGERGAGAHRAGTRGGRERVVEDLAAAAEHLVAEGWTTADRLAVWGESNGGLLACAAVTRRPELFAAAVCLSPLADMVRYERSGLGPAWREEFGTVEDAGDFAALLAYSPYHRVRAGVDYPAVLLAAGGGDGRVDPLHARKMCAALQGATAGDRPVLLRHEEGVGHGARAADRALDLAADLLAFAAARTGLA</sequence>
<organism evidence="10 11">
    <name type="scientific">Actinomadura parmotrematis</name>
    <dbReference type="NCBI Taxonomy" id="2864039"/>
    <lineage>
        <taxon>Bacteria</taxon>
        <taxon>Bacillati</taxon>
        <taxon>Actinomycetota</taxon>
        <taxon>Actinomycetes</taxon>
        <taxon>Streptosporangiales</taxon>
        <taxon>Thermomonosporaceae</taxon>
        <taxon>Actinomadura</taxon>
    </lineage>
</organism>
<comment type="catalytic activity">
    <reaction evidence="1">
        <text>Hydrolysis of Pro-|-Xaa &gt;&gt; Ala-|-Xaa in oligopeptides.</text>
        <dbReference type="EC" id="3.4.21.26"/>
    </reaction>
</comment>
<comment type="similarity">
    <text evidence="2">Belongs to the peptidase S9A family.</text>
</comment>
<dbReference type="PRINTS" id="PR00862">
    <property type="entry name" value="PROLIGOPTASE"/>
</dbReference>
<dbReference type="EC" id="3.4.21.26" evidence="3"/>
<evidence type="ECO:0000256" key="3">
    <source>
        <dbReference type="ARBA" id="ARBA00011897"/>
    </source>
</evidence>
<evidence type="ECO:0000256" key="7">
    <source>
        <dbReference type="SAM" id="MobiDB-lite"/>
    </source>
</evidence>
<accession>A0ABS7FTL0</accession>
<dbReference type="Pfam" id="PF00326">
    <property type="entry name" value="Peptidase_S9"/>
    <property type="match status" value="1"/>
</dbReference>
<dbReference type="InterPro" id="IPR023302">
    <property type="entry name" value="Pept_S9A_N"/>
</dbReference>
<dbReference type="InterPro" id="IPR029058">
    <property type="entry name" value="AB_hydrolase_fold"/>
</dbReference>
<reference evidence="10 11" key="1">
    <citation type="submission" date="2021-07" db="EMBL/GenBank/DDBJ databases">
        <title>Actinomadura sp. PM05-2 isolated from lichen.</title>
        <authorList>
            <person name="Somphong A."/>
            <person name="Phongsopitanun W."/>
            <person name="Tanasupawat S."/>
            <person name="Peongsungnone V."/>
        </authorList>
    </citation>
    <scope>NUCLEOTIDE SEQUENCE [LARGE SCALE GENOMIC DNA]</scope>
    <source>
        <strain evidence="10 11">PM05-2</strain>
    </source>
</reference>
<evidence type="ECO:0000256" key="5">
    <source>
        <dbReference type="ARBA" id="ARBA00022801"/>
    </source>
</evidence>
<evidence type="ECO:0000259" key="9">
    <source>
        <dbReference type="Pfam" id="PF02897"/>
    </source>
</evidence>
<dbReference type="RefSeq" id="WP_220166926.1">
    <property type="nucleotide sequence ID" value="NZ_JAIBOA010000008.1"/>
</dbReference>
<dbReference type="InterPro" id="IPR002470">
    <property type="entry name" value="Peptidase_S9A"/>
</dbReference>
<evidence type="ECO:0000256" key="2">
    <source>
        <dbReference type="ARBA" id="ARBA00005228"/>
    </source>
</evidence>